<organism evidence="2 3">
    <name type="scientific">Glaciecola nitratireducens (strain JCM 12485 / KCTC 12276 / FR1064)</name>
    <dbReference type="NCBI Taxonomy" id="1085623"/>
    <lineage>
        <taxon>Bacteria</taxon>
        <taxon>Pseudomonadati</taxon>
        <taxon>Pseudomonadota</taxon>
        <taxon>Gammaproteobacteria</taxon>
        <taxon>Alteromonadales</taxon>
        <taxon>Alteromonadaceae</taxon>
        <taxon>Brumicola</taxon>
    </lineage>
</organism>
<dbReference type="NCBIfam" id="TIGR04052">
    <property type="entry name" value="MbnP_like_WxW"/>
    <property type="match status" value="1"/>
</dbReference>
<accession>G4QM40</accession>
<reference evidence="2 3" key="1">
    <citation type="journal article" date="2011" name="J. Bacteriol.">
        <title>Complete genome sequence of seawater bacterium Glaciecola nitratireducens FR1064T.</title>
        <authorList>
            <person name="Bian F."/>
            <person name="Qin Q.L."/>
            <person name="Xie B.B."/>
            <person name="Shu Y.L."/>
            <person name="Zhang X.Y."/>
            <person name="Yu Y."/>
            <person name="Chen B."/>
            <person name="Chen X.L."/>
            <person name="Zhou B.C."/>
            <person name="Zhang Y.Z."/>
        </authorList>
    </citation>
    <scope>NUCLEOTIDE SEQUENCE [LARGE SCALE GENOMIC DNA]</scope>
    <source>
        <strain evidence="3">JCM 12485 / KCTC 12276 / FR1064</strain>
    </source>
</reference>
<dbReference type="KEGG" id="gni:GNIT_2514"/>
<dbReference type="Pfam" id="PF20243">
    <property type="entry name" value="MbnP"/>
    <property type="match status" value="1"/>
</dbReference>
<gene>
    <name evidence="2" type="ordered locus">GNIT_2514</name>
</gene>
<dbReference type="InterPro" id="IPR046863">
    <property type="entry name" value="MbnP-like_dom"/>
</dbReference>
<name>G4QM40_GLANF</name>
<dbReference type="HOGENOM" id="CLU_844019_0_0_6"/>
<dbReference type="AlphaFoldDB" id="G4QM40"/>
<dbReference type="eggNOG" id="ENOG5032UQN">
    <property type="taxonomic scope" value="Bacteria"/>
</dbReference>
<keyword evidence="3" id="KW-1185">Reference proteome</keyword>
<feature type="domain" description="Copper-binding protein MbnP-like" evidence="1">
    <location>
        <begin position="79"/>
        <end position="306"/>
    </location>
</feature>
<dbReference type="EMBL" id="CP003060">
    <property type="protein sequence ID" value="AEP30611.1"/>
    <property type="molecule type" value="Genomic_DNA"/>
</dbReference>
<evidence type="ECO:0000313" key="3">
    <source>
        <dbReference type="Proteomes" id="UP000009282"/>
    </source>
</evidence>
<dbReference type="InterPro" id="IPR023977">
    <property type="entry name" value="MbnP-like"/>
</dbReference>
<evidence type="ECO:0000313" key="2">
    <source>
        <dbReference type="EMBL" id="AEP30611.1"/>
    </source>
</evidence>
<sequence>MIPFILYSMTYLFDQLLTSKVFSELSATFKQDLNVKHLVLICALILSACSPAPESATASNGAINATENGINSHDAENQNEVQIIFTPYFQEQEIQCGQALNIQNEQWRIIELSMFFSQFSLNFSERFILDDNDWQSQQVALIRPAIDCEESTANTAITAKINGGRVNYDAKAKTPITLSFNVGVPFAVNHQNPLIQGSPLNDSSMFWVWRNGYKFIRWDMQSESGDPWSFHLGSVGCESAAMVRAPQKPCAQPNLIPVAITLPFDSIQLVEADDKNSKAQRLQIKVSIHLDAILGNIEATRKNSCMFSGIDSTTCTQLLENLKLNAIFK</sequence>
<proteinExistence type="predicted"/>
<protein>
    <recommendedName>
        <fullName evidence="1">Copper-binding protein MbnP-like domain-containing protein</fullName>
    </recommendedName>
</protein>
<evidence type="ECO:0000259" key="1">
    <source>
        <dbReference type="Pfam" id="PF20243"/>
    </source>
</evidence>
<dbReference type="Proteomes" id="UP000009282">
    <property type="component" value="Chromosome"/>
</dbReference>
<dbReference type="STRING" id="1085623.GNIT_2514"/>